<feature type="transmembrane region" description="Helical" evidence="2">
    <location>
        <begin position="83"/>
        <end position="102"/>
    </location>
</feature>
<keyword evidence="4" id="KW-1185">Reference proteome</keyword>
<feature type="compositionally biased region" description="Basic and acidic residues" evidence="1">
    <location>
        <begin position="9"/>
        <end position="18"/>
    </location>
</feature>
<dbReference type="AlphaFoldDB" id="A0A7J5BPN3"/>
<keyword evidence="2" id="KW-0472">Membrane</keyword>
<organism evidence="3 4">
    <name type="scientific">Pseudoclavibacter chungangensis</name>
    <dbReference type="NCBI Taxonomy" id="587635"/>
    <lineage>
        <taxon>Bacteria</taxon>
        <taxon>Bacillati</taxon>
        <taxon>Actinomycetota</taxon>
        <taxon>Actinomycetes</taxon>
        <taxon>Micrococcales</taxon>
        <taxon>Microbacteriaceae</taxon>
        <taxon>Pseudoclavibacter</taxon>
    </lineage>
</organism>
<reference evidence="3 4" key="1">
    <citation type="submission" date="2019-09" db="EMBL/GenBank/DDBJ databases">
        <title>Phylogeny of genus Pseudoclavibacter and closely related genus.</title>
        <authorList>
            <person name="Li Y."/>
        </authorList>
    </citation>
    <scope>NUCLEOTIDE SEQUENCE [LARGE SCALE GENOMIC DNA]</scope>
    <source>
        <strain evidence="3 4">DSM 23821</strain>
    </source>
</reference>
<comment type="caution">
    <text evidence="3">The sequence shown here is derived from an EMBL/GenBank/DDBJ whole genome shotgun (WGS) entry which is preliminary data.</text>
</comment>
<sequence>MSGTGVEPSDERSRRREVAVVPGATTPPNGADAPTSAGFEMLASVVADHARRTRRDGVLLVVVGVVFGLVAVVLLLIGQPLSAIVALALAVSTTPLGVFRLARPHRGPPSWYGILGTSCFVVIGLVLLVGGLVVPEIFGHRQVSAVPIGIVTLVVAVPAFVLFVWRAARRSSRGR</sequence>
<accession>A0A7J5BPN3</accession>
<dbReference type="RefSeq" id="WP_158041623.1">
    <property type="nucleotide sequence ID" value="NZ_JACCFV010000001.1"/>
</dbReference>
<feature type="transmembrane region" description="Helical" evidence="2">
    <location>
        <begin position="146"/>
        <end position="165"/>
    </location>
</feature>
<dbReference type="Proteomes" id="UP000467240">
    <property type="component" value="Unassembled WGS sequence"/>
</dbReference>
<evidence type="ECO:0000256" key="2">
    <source>
        <dbReference type="SAM" id="Phobius"/>
    </source>
</evidence>
<feature type="transmembrane region" description="Helical" evidence="2">
    <location>
        <begin position="114"/>
        <end position="134"/>
    </location>
</feature>
<name>A0A7J5BPN3_9MICO</name>
<gene>
    <name evidence="3" type="ORF">F8O01_14255</name>
</gene>
<feature type="region of interest" description="Disordered" evidence="1">
    <location>
        <begin position="1"/>
        <end position="33"/>
    </location>
</feature>
<proteinExistence type="predicted"/>
<evidence type="ECO:0000313" key="4">
    <source>
        <dbReference type="Proteomes" id="UP000467240"/>
    </source>
</evidence>
<feature type="transmembrane region" description="Helical" evidence="2">
    <location>
        <begin position="58"/>
        <end position="77"/>
    </location>
</feature>
<evidence type="ECO:0000313" key="3">
    <source>
        <dbReference type="EMBL" id="KAB1654073.1"/>
    </source>
</evidence>
<keyword evidence="2" id="KW-1133">Transmembrane helix</keyword>
<dbReference type="EMBL" id="WBJZ01000020">
    <property type="protein sequence ID" value="KAB1654073.1"/>
    <property type="molecule type" value="Genomic_DNA"/>
</dbReference>
<evidence type="ECO:0000256" key="1">
    <source>
        <dbReference type="SAM" id="MobiDB-lite"/>
    </source>
</evidence>
<keyword evidence="2" id="KW-0812">Transmembrane</keyword>
<protein>
    <submittedName>
        <fullName evidence="3">Uncharacterized protein</fullName>
    </submittedName>
</protein>